<protein>
    <recommendedName>
        <fullName evidence="2">DNA polymerase III delta N-terminal domain-containing protein</fullName>
    </recommendedName>
</protein>
<name>A0A0F8ZC10_9ZZZZ</name>
<accession>A0A0F8ZC10</accession>
<gene>
    <name evidence="1" type="ORF">LCGC14_3052770</name>
</gene>
<reference evidence="1" key="1">
    <citation type="journal article" date="2015" name="Nature">
        <title>Complex archaea that bridge the gap between prokaryotes and eukaryotes.</title>
        <authorList>
            <person name="Spang A."/>
            <person name="Saw J.H."/>
            <person name="Jorgensen S.L."/>
            <person name="Zaremba-Niedzwiedzka K."/>
            <person name="Martijn J."/>
            <person name="Lind A.E."/>
            <person name="van Eijk R."/>
            <person name="Schleper C."/>
            <person name="Guy L."/>
            <person name="Ettema T.J."/>
        </authorList>
    </citation>
    <scope>NUCLEOTIDE SEQUENCE</scope>
</reference>
<organism evidence="1">
    <name type="scientific">marine sediment metagenome</name>
    <dbReference type="NCBI Taxonomy" id="412755"/>
    <lineage>
        <taxon>unclassified sequences</taxon>
        <taxon>metagenomes</taxon>
        <taxon>ecological metagenomes</taxon>
    </lineage>
</organism>
<feature type="non-terminal residue" evidence="1">
    <location>
        <position position="1"/>
    </location>
</feature>
<sequence>IDPYFVQDYEKASRVYNPSKTVKVISLLREFDLKSKGFGNVSSSHGDLLKELVYKIMH</sequence>
<comment type="caution">
    <text evidence="1">The sequence shown here is derived from an EMBL/GenBank/DDBJ whole genome shotgun (WGS) entry which is preliminary data.</text>
</comment>
<evidence type="ECO:0008006" key="2">
    <source>
        <dbReference type="Google" id="ProtNLM"/>
    </source>
</evidence>
<dbReference type="EMBL" id="LAZR01064394">
    <property type="protein sequence ID" value="KKK57606.1"/>
    <property type="molecule type" value="Genomic_DNA"/>
</dbReference>
<proteinExistence type="predicted"/>
<evidence type="ECO:0000313" key="1">
    <source>
        <dbReference type="EMBL" id="KKK57606.1"/>
    </source>
</evidence>
<dbReference type="Gene3D" id="1.20.272.10">
    <property type="match status" value="1"/>
</dbReference>
<dbReference type="AlphaFoldDB" id="A0A0F8ZC10"/>